<gene>
    <name evidence="1" type="ORF">FF38_13957</name>
</gene>
<accession>A0A0L0CG16</accession>
<organism evidence="1 2">
    <name type="scientific">Lucilia cuprina</name>
    <name type="common">Green bottle fly</name>
    <name type="synonym">Australian sheep blowfly</name>
    <dbReference type="NCBI Taxonomy" id="7375"/>
    <lineage>
        <taxon>Eukaryota</taxon>
        <taxon>Metazoa</taxon>
        <taxon>Ecdysozoa</taxon>
        <taxon>Arthropoda</taxon>
        <taxon>Hexapoda</taxon>
        <taxon>Insecta</taxon>
        <taxon>Pterygota</taxon>
        <taxon>Neoptera</taxon>
        <taxon>Endopterygota</taxon>
        <taxon>Diptera</taxon>
        <taxon>Brachycera</taxon>
        <taxon>Muscomorpha</taxon>
        <taxon>Oestroidea</taxon>
        <taxon>Calliphoridae</taxon>
        <taxon>Luciliinae</taxon>
        <taxon>Lucilia</taxon>
    </lineage>
</organism>
<name>A0A0L0CG16_LUCCU</name>
<dbReference type="Proteomes" id="UP000037069">
    <property type="component" value="Unassembled WGS sequence"/>
</dbReference>
<evidence type="ECO:0000313" key="2">
    <source>
        <dbReference type="Proteomes" id="UP000037069"/>
    </source>
</evidence>
<dbReference type="AlphaFoldDB" id="A0A0L0CG16"/>
<dbReference type="EMBL" id="JRES01000440">
    <property type="protein sequence ID" value="KNC31162.1"/>
    <property type="molecule type" value="Genomic_DNA"/>
</dbReference>
<sequence length="74" mass="8029">MGTVWETPSPESKTIPVVRPEAYKESTAWMATYMAGELKVSNMIWVIFSRLALGFKGASVNKTGCSSGATRNSL</sequence>
<comment type="caution">
    <text evidence="1">The sequence shown here is derived from an EMBL/GenBank/DDBJ whole genome shotgun (WGS) entry which is preliminary data.</text>
</comment>
<protein>
    <submittedName>
        <fullName evidence="1">Uncharacterized protein</fullName>
    </submittedName>
</protein>
<keyword evidence="2" id="KW-1185">Reference proteome</keyword>
<proteinExistence type="predicted"/>
<reference evidence="1 2" key="1">
    <citation type="journal article" date="2015" name="Nat. Commun.">
        <title>Lucilia cuprina genome unlocks parasitic fly biology to underpin future interventions.</title>
        <authorList>
            <person name="Anstead C.A."/>
            <person name="Korhonen P.K."/>
            <person name="Young N.D."/>
            <person name="Hall R.S."/>
            <person name="Jex A.R."/>
            <person name="Murali S.C."/>
            <person name="Hughes D.S."/>
            <person name="Lee S.F."/>
            <person name="Perry T."/>
            <person name="Stroehlein A.J."/>
            <person name="Ansell B.R."/>
            <person name="Breugelmans B."/>
            <person name="Hofmann A."/>
            <person name="Qu J."/>
            <person name="Dugan S."/>
            <person name="Lee S.L."/>
            <person name="Chao H."/>
            <person name="Dinh H."/>
            <person name="Han Y."/>
            <person name="Doddapaneni H.V."/>
            <person name="Worley K.C."/>
            <person name="Muzny D.M."/>
            <person name="Ioannidis P."/>
            <person name="Waterhouse R.M."/>
            <person name="Zdobnov E.M."/>
            <person name="James P.J."/>
            <person name="Bagnall N.H."/>
            <person name="Kotze A.C."/>
            <person name="Gibbs R.A."/>
            <person name="Richards S."/>
            <person name="Batterham P."/>
            <person name="Gasser R.B."/>
        </authorList>
    </citation>
    <scope>NUCLEOTIDE SEQUENCE [LARGE SCALE GENOMIC DNA]</scope>
    <source>
        <strain evidence="1 2">LS</strain>
        <tissue evidence="1">Full body</tissue>
    </source>
</reference>
<evidence type="ECO:0000313" key="1">
    <source>
        <dbReference type="EMBL" id="KNC31162.1"/>
    </source>
</evidence>